<dbReference type="RefSeq" id="WP_251260361.1">
    <property type="nucleotide sequence ID" value="NZ_JAMQGP010000002.1"/>
</dbReference>
<organism evidence="2 3">
    <name type="scientific">Echinimonas agarilytica</name>
    <dbReference type="NCBI Taxonomy" id="1215918"/>
    <lineage>
        <taxon>Bacteria</taxon>
        <taxon>Pseudomonadati</taxon>
        <taxon>Pseudomonadota</taxon>
        <taxon>Gammaproteobacteria</taxon>
        <taxon>Alteromonadales</taxon>
        <taxon>Echinimonadaceae</taxon>
        <taxon>Echinimonas</taxon>
    </lineage>
</organism>
<keyword evidence="3" id="KW-1185">Reference proteome</keyword>
<dbReference type="InterPro" id="IPR014506">
    <property type="entry name" value="UCP020479_CheW"/>
</dbReference>
<evidence type="ECO:0000259" key="1">
    <source>
        <dbReference type="PROSITE" id="PS50851"/>
    </source>
</evidence>
<protein>
    <submittedName>
        <fullName evidence="2">Chemotaxis protein CheW</fullName>
    </submittedName>
</protein>
<dbReference type="AlphaFoldDB" id="A0AA41W5M1"/>
<sequence length="281" mass="31343">MKSSDKAIQDYFSALLEEPSDKIIEPAPLQKLLDDVSKPPVQADTKLEEPKQVSDLKVAPVTEVAEEPSKLVPLRSQRQQRSETVAKIKTAEIDVKPELVHVVETPVDIATAPEVVAPAIISALVEQPAIPTEIFQALFFDVAGMTLAVPLEELGGIYNIEEDGVRHLFGKPPWFLGLMPHRDRQLNVVDTALWVMPEKYDETLAENLNYQYLVMLKDSDWGFACERLITTSQLEPADVNWRGSMGKRPWLRGMVKQKMCALMNVDALIELLDTGVNSQAT</sequence>
<dbReference type="InterPro" id="IPR002545">
    <property type="entry name" value="CheW-lke_dom"/>
</dbReference>
<name>A0AA41W5M1_9GAMM</name>
<dbReference type="InterPro" id="IPR036061">
    <property type="entry name" value="CheW-like_dom_sf"/>
</dbReference>
<gene>
    <name evidence="2" type="ORF">NAF29_04785</name>
</gene>
<evidence type="ECO:0000313" key="3">
    <source>
        <dbReference type="Proteomes" id="UP001165393"/>
    </source>
</evidence>
<dbReference type="GO" id="GO:0006935">
    <property type="term" value="P:chemotaxis"/>
    <property type="evidence" value="ECO:0007669"/>
    <property type="project" value="InterPro"/>
</dbReference>
<dbReference type="Proteomes" id="UP001165393">
    <property type="component" value="Unassembled WGS sequence"/>
</dbReference>
<reference evidence="2 3" key="1">
    <citation type="journal article" date="2013" name="Antonie Van Leeuwenhoek">
        <title>Echinimonas agarilytica gen. nov., sp. nov., a new gammaproteobacterium isolated from the sea urchin Strongylocentrotus intermedius.</title>
        <authorList>
            <person name="Nedashkovskaya O.I."/>
            <person name="Stenkova A.M."/>
            <person name="Zhukova N.V."/>
            <person name="Van Trappen S."/>
            <person name="Lee J.S."/>
            <person name="Kim S.B."/>
        </authorList>
    </citation>
    <scope>NUCLEOTIDE SEQUENCE [LARGE SCALE GENOMIC DNA]</scope>
    <source>
        <strain evidence="2 3">KMM 6351</strain>
    </source>
</reference>
<feature type="domain" description="CheW-like" evidence="1">
    <location>
        <begin position="134"/>
        <end position="274"/>
    </location>
</feature>
<dbReference type="EMBL" id="JAMQGP010000002">
    <property type="protein sequence ID" value="MCM2678992.1"/>
    <property type="molecule type" value="Genomic_DNA"/>
</dbReference>
<evidence type="ECO:0000313" key="2">
    <source>
        <dbReference type="EMBL" id="MCM2678992.1"/>
    </source>
</evidence>
<dbReference type="GO" id="GO:0007165">
    <property type="term" value="P:signal transduction"/>
    <property type="evidence" value="ECO:0007669"/>
    <property type="project" value="InterPro"/>
</dbReference>
<dbReference type="PIRSF" id="PIRSF020479">
    <property type="entry name" value="UCP020479_CheW"/>
    <property type="match status" value="1"/>
</dbReference>
<dbReference type="Pfam" id="PF01584">
    <property type="entry name" value="CheW"/>
    <property type="match status" value="1"/>
</dbReference>
<accession>A0AA41W5M1</accession>
<comment type="caution">
    <text evidence="2">The sequence shown here is derived from an EMBL/GenBank/DDBJ whole genome shotgun (WGS) entry which is preliminary data.</text>
</comment>
<dbReference type="SMART" id="SM00260">
    <property type="entry name" value="CheW"/>
    <property type="match status" value="1"/>
</dbReference>
<dbReference type="PROSITE" id="PS50851">
    <property type="entry name" value="CHEW"/>
    <property type="match status" value="1"/>
</dbReference>
<dbReference type="SUPFAM" id="SSF50341">
    <property type="entry name" value="CheW-like"/>
    <property type="match status" value="1"/>
</dbReference>
<proteinExistence type="predicted"/>